<dbReference type="RefSeq" id="WP_011516635.1">
    <property type="nucleotide sequence ID" value="NC_007973.1"/>
</dbReference>
<gene>
    <name evidence="1" type="ordered locus">Rmet_1902</name>
</gene>
<dbReference type="STRING" id="266264.Rmet_1902"/>
<dbReference type="InterPro" id="IPR038765">
    <property type="entry name" value="Papain-like_cys_pep_sf"/>
</dbReference>
<dbReference type="NCBIfam" id="NF008547">
    <property type="entry name" value="PRK11470.1"/>
    <property type="match status" value="1"/>
</dbReference>
<organism evidence="1 2">
    <name type="scientific">Cupriavidus metallidurans (strain ATCC 43123 / DSM 2839 / NBRC 102507 / CH34)</name>
    <name type="common">Ralstonia metallidurans</name>
    <dbReference type="NCBI Taxonomy" id="266264"/>
    <lineage>
        <taxon>Bacteria</taxon>
        <taxon>Pseudomonadati</taxon>
        <taxon>Pseudomonadota</taxon>
        <taxon>Betaproteobacteria</taxon>
        <taxon>Burkholderiales</taxon>
        <taxon>Burkholderiaceae</taxon>
        <taxon>Cupriavidus</taxon>
    </lineage>
</organism>
<dbReference type="KEGG" id="rme:Rmet_1902"/>
<dbReference type="HOGENOM" id="CLU_086940_1_0_4"/>
<dbReference type="Proteomes" id="UP000002429">
    <property type="component" value="Chromosome"/>
</dbReference>
<protein>
    <recommendedName>
        <fullName evidence="3">YebB family permuted papain-like enzyme</fullName>
    </recommendedName>
</protein>
<reference evidence="2" key="1">
    <citation type="journal article" date="2010" name="PLoS ONE">
        <title>The complete genome sequence of Cupriavidus metallidurans strain CH34, a master survivalist in harsh and anthropogenic environments.</title>
        <authorList>
            <person name="Janssen P.J."/>
            <person name="Van Houdt R."/>
            <person name="Moors H."/>
            <person name="Monsieurs P."/>
            <person name="Morin N."/>
            <person name="Michaux A."/>
            <person name="Benotmane M.A."/>
            <person name="Leys N."/>
            <person name="Vallaeys T."/>
            <person name="Lapidus A."/>
            <person name="Monchy S."/>
            <person name="Medigue C."/>
            <person name="Taghavi S."/>
            <person name="McCorkle S."/>
            <person name="Dunn J."/>
            <person name="van der Lelie D."/>
            <person name="Mergeay M."/>
        </authorList>
    </citation>
    <scope>NUCLEOTIDE SEQUENCE [LARGE SCALE GENOMIC DNA]</scope>
    <source>
        <strain evidence="2">ATCC 43123 / DSM 2839 / NBRC 102507 / CH34</strain>
    </source>
</reference>
<dbReference type="eggNOG" id="ENOG502Z8S1">
    <property type="taxonomic scope" value="Bacteria"/>
</dbReference>
<dbReference type="Pfam" id="PF05708">
    <property type="entry name" value="Peptidase_C92"/>
    <property type="match status" value="1"/>
</dbReference>
<dbReference type="Gene3D" id="3.90.1720.10">
    <property type="entry name" value="endopeptidase domain like (from Nostoc punctiforme)"/>
    <property type="match status" value="1"/>
</dbReference>
<evidence type="ECO:0000313" key="1">
    <source>
        <dbReference type="EMBL" id="ABF08781.1"/>
    </source>
</evidence>
<dbReference type="SUPFAM" id="SSF54001">
    <property type="entry name" value="Cysteine proteinases"/>
    <property type="match status" value="1"/>
</dbReference>
<name>Q1LM45_CUPMC</name>
<sequence length="209" mass="23050">MQIDSNVLDLATTLQVGDIVFIRVRARPFREVATATASWTNHVGIVVANSGTGTSIAESTFPLSRTTSLKRFAARSEHGRIAIARLRQPLTASQQLRLSEAVRHRMGIWYDTGFNLHSRRQFCSRFVREVLAESADIGVGEAETFKALLARQPDAALGFWRLWYFGRIPWERETVTPASLLCSPALELLFDGTVQPAHAAANRSGGAQA</sequence>
<accession>Q1LM45</accession>
<dbReference type="AlphaFoldDB" id="Q1LM45"/>
<dbReference type="InterPro" id="IPR024453">
    <property type="entry name" value="Peptidase_C92"/>
</dbReference>
<proteinExistence type="predicted"/>
<evidence type="ECO:0000313" key="2">
    <source>
        <dbReference type="Proteomes" id="UP000002429"/>
    </source>
</evidence>
<evidence type="ECO:0008006" key="3">
    <source>
        <dbReference type="Google" id="ProtNLM"/>
    </source>
</evidence>
<keyword evidence="2" id="KW-1185">Reference proteome</keyword>
<dbReference type="EMBL" id="CP000352">
    <property type="protein sequence ID" value="ABF08781.1"/>
    <property type="molecule type" value="Genomic_DNA"/>
</dbReference>